<organism evidence="3 4">
    <name type="scientific">Trichomonas vaginalis (strain ATCC PRA-98 / G3)</name>
    <dbReference type="NCBI Taxonomy" id="412133"/>
    <lineage>
        <taxon>Eukaryota</taxon>
        <taxon>Metamonada</taxon>
        <taxon>Parabasalia</taxon>
        <taxon>Trichomonadida</taxon>
        <taxon>Trichomonadidae</taxon>
        <taxon>Trichomonas</taxon>
    </lineage>
</organism>
<dbReference type="AlphaFoldDB" id="A2EJ75"/>
<feature type="domain" description="HTH myb-type" evidence="2">
    <location>
        <begin position="66"/>
        <end position="119"/>
    </location>
</feature>
<dbReference type="Gene3D" id="1.10.10.60">
    <property type="entry name" value="Homeodomain-like"/>
    <property type="match status" value="2"/>
</dbReference>
<dbReference type="GO" id="GO:0006355">
    <property type="term" value="P:regulation of DNA-templated transcription"/>
    <property type="evidence" value="ECO:0000318"/>
    <property type="project" value="GO_Central"/>
</dbReference>
<dbReference type="PANTHER" id="PTHR45614">
    <property type="entry name" value="MYB PROTEIN-RELATED"/>
    <property type="match status" value="1"/>
</dbReference>
<evidence type="ECO:0000259" key="2">
    <source>
        <dbReference type="PROSITE" id="PS51294"/>
    </source>
</evidence>
<dbReference type="PROSITE" id="PS50090">
    <property type="entry name" value="MYB_LIKE"/>
    <property type="match status" value="2"/>
</dbReference>
<dbReference type="PROSITE" id="PS51294">
    <property type="entry name" value="HTH_MYB"/>
    <property type="match status" value="2"/>
</dbReference>
<dbReference type="RefSeq" id="XP_001319530.1">
    <property type="nucleotide sequence ID" value="XM_001319495.1"/>
</dbReference>
<name>A2EJ75_TRIV3</name>
<sequence>MSDSSSDNTYGESFSTTRKRFSPEEDAILKKLVQVEGIKDWEEISEQLPGRTSRQCRDRYNNYLFKEIVKRPWTPEEDRIIIEKNKIYGNSWSKIAQFLVGRSGNNVKNRWHKYLYNHYMDYNDLEEKKVPEPKEEPKKQENAAEAYCTYSLLNQKITFPDVLTCRPWELITPKDVYIVK</sequence>
<gene>
    <name evidence="3" type="ORF">TVAG_223700</name>
</gene>
<keyword evidence="4" id="KW-1185">Reference proteome</keyword>
<evidence type="ECO:0000259" key="1">
    <source>
        <dbReference type="PROSITE" id="PS50090"/>
    </source>
</evidence>
<protein>
    <submittedName>
        <fullName evidence="3">Myb-like DNA-binding domain containing protein</fullName>
    </submittedName>
</protein>
<dbReference type="GO" id="GO:0000981">
    <property type="term" value="F:DNA-binding transcription factor activity, RNA polymerase II-specific"/>
    <property type="evidence" value="ECO:0000318"/>
    <property type="project" value="GO_Central"/>
</dbReference>
<dbReference type="InterPro" id="IPR017930">
    <property type="entry name" value="Myb_dom"/>
</dbReference>
<dbReference type="InterPro" id="IPR050560">
    <property type="entry name" value="MYB_TF"/>
</dbReference>
<proteinExistence type="predicted"/>
<dbReference type="InterPro" id="IPR009057">
    <property type="entry name" value="Homeodomain-like_sf"/>
</dbReference>
<evidence type="ECO:0000313" key="4">
    <source>
        <dbReference type="Proteomes" id="UP000001542"/>
    </source>
</evidence>
<feature type="domain" description="Myb-like" evidence="1">
    <location>
        <begin position="13"/>
        <end position="64"/>
    </location>
</feature>
<dbReference type="CDD" id="cd00167">
    <property type="entry name" value="SANT"/>
    <property type="match status" value="2"/>
</dbReference>
<dbReference type="Proteomes" id="UP000001542">
    <property type="component" value="Unassembled WGS sequence"/>
</dbReference>
<dbReference type="InParanoid" id="A2EJ75"/>
<keyword evidence="3" id="KW-0238">DNA-binding</keyword>
<dbReference type="STRING" id="5722.A2EJ75"/>
<reference evidence="3" key="2">
    <citation type="journal article" date="2007" name="Science">
        <title>Draft genome sequence of the sexually transmitted pathogen Trichomonas vaginalis.</title>
        <authorList>
            <person name="Carlton J.M."/>
            <person name="Hirt R.P."/>
            <person name="Silva J.C."/>
            <person name="Delcher A.L."/>
            <person name="Schatz M."/>
            <person name="Zhao Q."/>
            <person name="Wortman J.R."/>
            <person name="Bidwell S.L."/>
            <person name="Alsmark U.C.M."/>
            <person name="Besteiro S."/>
            <person name="Sicheritz-Ponten T."/>
            <person name="Noel C.J."/>
            <person name="Dacks J.B."/>
            <person name="Foster P.G."/>
            <person name="Simillion C."/>
            <person name="Van de Peer Y."/>
            <person name="Miranda-Saavedra D."/>
            <person name="Barton G.J."/>
            <person name="Westrop G.D."/>
            <person name="Mueller S."/>
            <person name="Dessi D."/>
            <person name="Fiori P.L."/>
            <person name="Ren Q."/>
            <person name="Paulsen I."/>
            <person name="Zhang H."/>
            <person name="Bastida-Corcuera F.D."/>
            <person name="Simoes-Barbosa A."/>
            <person name="Brown M.T."/>
            <person name="Hayes R.D."/>
            <person name="Mukherjee M."/>
            <person name="Okumura C.Y."/>
            <person name="Schneider R."/>
            <person name="Smith A.J."/>
            <person name="Vanacova S."/>
            <person name="Villalvazo M."/>
            <person name="Haas B.J."/>
            <person name="Pertea M."/>
            <person name="Feldblyum T.V."/>
            <person name="Utterback T.R."/>
            <person name="Shu C.L."/>
            <person name="Osoegawa K."/>
            <person name="de Jong P.J."/>
            <person name="Hrdy I."/>
            <person name="Horvathova L."/>
            <person name="Zubacova Z."/>
            <person name="Dolezal P."/>
            <person name="Malik S.B."/>
            <person name="Logsdon J.M. Jr."/>
            <person name="Henze K."/>
            <person name="Gupta A."/>
            <person name="Wang C.C."/>
            <person name="Dunne R.L."/>
            <person name="Upcroft J.A."/>
            <person name="Upcroft P."/>
            <person name="White O."/>
            <person name="Salzberg S.L."/>
            <person name="Tang P."/>
            <person name="Chiu C.-H."/>
            <person name="Lee Y.-S."/>
            <person name="Embley T.M."/>
            <person name="Coombs G.H."/>
            <person name="Mottram J.C."/>
            <person name="Tachezy J."/>
            <person name="Fraser-Liggett C.M."/>
            <person name="Johnson P.J."/>
        </authorList>
    </citation>
    <scope>NUCLEOTIDE SEQUENCE [LARGE SCALE GENOMIC DNA]</scope>
    <source>
        <strain evidence="3">G3</strain>
    </source>
</reference>
<feature type="domain" description="HTH myb-type" evidence="2">
    <location>
        <begin position="13"/>
        <end position="64"/>
    </location>
</feature>
<dbReference type="eggNOG" id="KOG0048">
    <property type="taxonomic scope" value="Eukaryota"/>
</dbReference>
<evidence type="ECO:0000313" key="3">
    <source>
        <dbReference type="EMBL" id="EAY07307.1"/>
    </source>
</evidence>
<feature type="domain" description="Myb-like" evidence="1">
    <location>
        <begin position="65"/>
        <end position="115"/>
    </location>
</feature>
<dbReference type="SMART" id="SM00717">
    <property type="entry name" value="SANT"/>
    <property type="match status" value="2"/>
</dbReference>
<dbReference type="GO" id="GO:0005634">
    <property type="term" value="C:nucleus"/>
    <property type="evidence" value="ECO:0000318"/>
    <property type="project" value="GO_Central"/>
</dbReference>
<dbReference type="InterPro" id="IPR001005">
    <property type="entry name" value="SANT/Myb"/>
</dbReference>
<dbReference type="PANTHER" id="PTHR45614:SF69">
    <property type="entry name" value="CHROMOSOME UNDETERMINED SCAFFOLD_38, WHOLE GENOME SHOTGUN SEQUENCE"/>
    <property type="match status" value="1"/>
</dbReference>
<dbReference type="Pfam" id="PF00249">
    <property type="entry name" value="Myb_DNA-binding"/>
    <property type="match status" value="2"/>
</dbReference>
<accession>A2EJ75</accession>
<dbReference type="OMA" id="ATHKNDE"/>
<dbReference type="VEuPathDB" id="TrichDB:TVAGG3_0199200"/>
<reference evidence="3" key="1">
    <citation type="submission" date="2006-10" db="EMBL/GenBank/DDBJ databases">
        <authorList>
            <person name="Amadeo P."/>
            <person name="Zhao Q."/>
            <person name="Wortman J."/>
            <person name="Fraser-Liggett C."/>
            <person name="Carlton J."/>
        </authorList>
    </citation>
    <scope>NUCLEOTIDE SEQUENCE</scope>
    <source>
        <strain evidence="3">G3</strain>
    </source>
</reference>
<dbReference type="KEGG" id="tva:4765195"/>
<dbReference type="EMBL" id="DS113403">
    <property type="protein sequence ID" value="EAY07307.1"/>
    <property type="molecule type" value="Genomic_DNA"/>
</dbReference>
<dbReference type="GO" id="GO:0000978">
    <property type="term" value="F:RNA polymerase II cis-regulatory region sequence-specific DNA binding"/>
    <property type="evidence" value="ECO:0000318"/>
    <property type="project" value="GO_Central"/>
</dbReference>
<dbReference type="SUPFAM" id="SSF46689">
    <property type="entry name" value="Homeodomain-like"/>
    <property type="match status" value="1"/>
</dbReference>
<dbReference type="SMR" id="A2EJ75"/>
<dbReference type="OrthoDB" id="2143914at2759"/>
<dbReference type="VEuPathDB" id="TrichDB:TVAG_223700"/>